<name>A0ABQ3E154_9GAMM</name>
<keyword evidence="1" id="KW-0472">Membrane</keyword>
<proteinExistence type="predicted"/>
<keyword evidence="3" id="KW-1185">Reference proteome</keyword>
<dbReference type="Proteomes" id="UP000646745">
    <property type="component" value="Unassembled WGS sequence"/>
</dbReference>
<accession>A0ABQ3E154</accession>
<protein>
    <submittedName>
        <fullName evidence="2">Uncharacterized protein</fullName>
    </submittedName>
</protein>
<organism evidence="2 3">
    <name type="scientific">Salinicola rhizosphaerae</name>
    <dbReference type="NCBI Taxonomy" id="1443141"/>
    <lineage>
        <taxon>Bacteria</taxon>
        <taxon>Pseudomonadati</taxon>
        <taxon>Pseudomonadota</taxon>
        <taxon>Gammaproteobacteria</taxon>
        <taxon>Oceanospirillales</taxon>
        <taxon>Halomonadaceae</taxon>
        <taxon>Salinicola</taxon>
    </lineage>
</organism>
<keyword evidence="1" id="KW-1133">Transmembrane helix</keyword>
<feature type="transmembrane region" description="Helical" evidence="1">
    <location>
        <begin position="45"/>
        <end position="65"/>
    </location>
</feature>
<evidence type="ECO:0000313" key="2">
    <source>
        <dbReference type="EMBL" id="GHB20448.1"/>
    </source>
</evidence>
<dbReference type="EMBL" id="BMZI01000004">
    <property type="protein sequence ID" value="GHB20448.1"/>
    <property type="molecule type" value="Genomic_DNA"/>
</dbReference>
<comment type="caution">
    <text evidence="2">The sequence shown here is derived from an EMBL/GenBank/DDBJ whole genome shotgun (WGS) entry which is preliminary data.</text>
</comment>
<sequence>MTSSRPAPRSVKSIAVSVGAAQLDIATPHSASAARHKTLCLRERIIVLRNLIIVLRALIIVPLLWTAGRYGRRRLVSLSWCLRR</sequence>
<keyword evidence="1" id="KW-0812">Transmembrane</keyword>
<gene>
    <name evidence="2" type="ORF">GCM10009038_18990</name>
</gene>
<reference evidence="3" key="1">
    <citation type="journal article" date="2019" name="Int. J. Syst. Evol. Microbiol.">
        <title>The Global Catalogue of Microorganisms (GCM) 10K type strain sequencing project: providing services to taxonomists for standard genome sequencing and annotation.</title>
        <authorList>
            <consortium name="The Broad Institute Genomics Platform"/>
            <consortium name="The Broad Institute Genome Sequencing Center for Infectious Disease"/>
            <person name="Wu L."/>
            <person name="Ma J."/>
        </authorList>
    </citation>
    <scope>NUCLEOTIDE SEQUENCE [LARGE SCALE GENOMIC DNA]</scope>
    <source>
        <strain evidence="3">KCTC 32998</strain>
    </source>
</reference>
<evidence type="ECO:0000313" key="3">
    <source>
        <dbReference type="Proteomes" id="UP000646745"/>
    </source>
</evidence>
<evidence type="ECO:0000256" key="1">
    <source>
        <dbReference type="SAM" id="Phobius"/>
    </source>
</evidence>